<comment type="caution">
    <text evidence="1">The sequence shown here is derived from an EMBL/GenBank/DDBJ whole genome shotgun (WGS) entry which is preliminary data.</text>
</comment>
<dbReference type="AlphaFoldDB" id="A0AAV4PP91"/>
<reference evidence="1 2" key="1">
    <citation type="submission" date="2021-06" db="EMBL/GenBank/DDBJ databases">
        <title>Caerostris extrusa draft genome.</title>
        <authorList>
            <person name="Kono N."/>
            <person name="Arakawa K."/>
        </authorList>
    </citation>
    <scope>NUCLEOTIDE SEQUENCE [LARGE SCALE GENOMIC DNA]</scope>
</reference>
<keyword evidence="2" id="KW-1185">Reference proteome</keyword>
<evidence type="ECO:0000313" key="2">
    <source>
        <dbReference type="Proteomes" id="UP001054945"/>
    </source>
</evidence>
<accession>A0AAV4PP91</accession>
<proteinExistence type="predicted"/>
<dbReference type="EMBL" id="BPLR01004839">
    <property type="protein sequence ID" value="GIX97953.1"/>
    <property type="molecule type" value="Genomic_DNA"/>
</dbReference>
<protein>
    <submittedName>
        <fullName evidence="1">Uncharacterized protein</fullName>
    </submittedName>
</protein>
<organism evidence="1 2">
    <name type="scientific">Caerostris extrusa</name>
    <name type="common">Bark spider</name>
    <name type="synonym">Caerostris bankana</name>
    <dbReference type="NCBI Taxonomy" id="172846"/>
    <lineage>
        <taxon>Eukaryota</taxon>
        <taxon>Metazoa</taxon>
        <taxon>Ecdysozoa</taxon>
        <taxon>Arthropoda</taxon>
        <taxon>Chelicerata</taxon>
        <taxon>Arachnida</taxon>
        <taxon>Araneae</taxon>
        <taxon>Araneomorphae</taxon>
        <taxon>Entelegynae</taxon>
        <taxon>Araneoidea</taxon>
        <taxon>Araneidae</taxon>
        <taxon>Caerostris</taxon>
    </lineage>
</organism>
<dbReference type="Proteomes" id="UP001054945">
    <property type="component" value="Unassembled WGS sequence"/>
</dbReference>
<sequence length="116" mass="13256">MLLQTSCRISESRGPAGRNIPLFRRPPKLFPSVFFPLTKFWNVNEPQLVQRVGRGTGGPDLHVNSFPEWLQRVPLFVFKGIDNAAKQRDRDRTDLCFSSRARYLPTIPAATVLFLD</sequence>
<evidence type="ECO:0000313" key="1">
    <source>
        <dbReference type="EMBL" id="GIX97953.1"/>
    </source>
</evidence>
<gene>
    <name evidence="1" type="ORF">CEXT_536371</name>
</gene>
<name>A0AAV4PP91_CAEEX</name>